<feature type="region of interest" description="Disordered" evidence="2">
    <location>
        <begin position="155"/>
        <end position="179"/>
    </location>
</feature>
<evidence type="ECO:0000259" key="4">
    <source>
        <dbReference type="PROSITE" id="PS50897"/>
    </source>
</evidence>
<dbReference type="eggNOG" id="KOG1477">
    <property type="taxonomic scope" value="Eukaryota"/>
</dbReference>
<feature type="compositionally biased region" description="Polar residues" evidence="2">
    <location>
        <begin position="589"/>
        <end position="614"/>
    </location>
</feature>
<dbReference type="OMA" id="YGQQLRM"/>
<feature type="region of interest" description="Disordered" evidence="2">
    <location>
        <begin position="53"/>
        <end position="80"/>
    </location>
</feature>
<sequence>MSNPYHIPSSDLQDDASANPPAGIPGYPFRRSSYASVASGTSTFNRSGATFQQLLNNNPSSADGSNSALQPPYADNNVWPTHDHQESLRLASESFAHWYLNPPLPPHSRAFEPLVQTPIPDGFGPASSNRGFFTPSYLRDSVYVQRLHEQYKAKIQAAREAQQQQQQLNSGPSSTGPHVSALAAASAAAAAGGSVGNCLNDLDVGTSGTGFGAFSIGGVSSPGTGGPGSKIGPGSHRGIAYDVIEKSGANGFTEDEEPLVPLPAGWSNTERSSLVDVMSDSLDAKFTSSKTTADREQEVGAIRADSYMPPQCGIYYYEVTILTKKRDDSEIAIGFSGSKATLTRHPGWEAGSWGYHSDDGNVFSEHSSNNGKQYGPAFGTCDIVGCGVNFRTGTAFFTKNGEHLGVAFRDQKMTAQKLFPTIGLKKQGDHIRANFGQAPFTFDIDGMMKGERDIINREIQATSTSSLAPSLNETELVQQLVLQFLQHDGYVETARAFAEEIHAEKQALNLDLEKEVEGINIADDEDAHKRQRIRQAILEGDIDHALELTKADYPDVLNNNAYVLFRLKCRKFIEIIRSEAELKIVSGGNEATSSADSTKQPNGHSRQGSQQQNMDLDDIDMVEDGTNGQRDSRALATAAIEYGKSLQAQYTGSTDPEIVETLAEIFSLFAYENPLKQREVSHLLEQKGRVAVAEELNAVILESLGKSSRSAFENVYAQTTVLLEDLRPSGGPGCFITVNSVLDDIPKSY</sequence>
<dbReference type="InterPro" id="IPR024964">
    <property type="entry name" value="CTLH/CRA"/>
</dbReference>
<feature type="domain" description="CTLH" evidence="4">
    <location>
        <begin position="530"/>
        <end position="583"/>
    </location>
</feature>
<dbReference type="VEuPathDB" id="FungiDB:F503_05292"/>
<dbReference type="InterPro" id="IPR043136">
    <property type="entry name" value="B30.2/SPRY_sf"/>
</dbReference>
<dbReference type="OrthoDB" id="25503at2759"/>
<organism evidence="5 6">
    <name type="scientific">Ophiostoma piceae (strain UAMH 11346)</name>
    <name type="common">Sap stain fungus</name>
    <dbReference type="NCBI Taxonomy" id="1262450"/>
    <lineage>
        <taxon>Eukaryota</taxon>
        <taxon>Fungi</taxon>
        <taxon>Dikarya</taxon>
        <taxon>Ascomycota</taxon>
        <taxon>Pezizomycotina</taxon>
        <taxon>Sordariomycetes</taxon>
        <taxon>Sordariomycetidae</taxon>
        <taxon>Ophiostomatales</taxon>
        <taxon>Ophiostomataceae</taxon>
        <taxon>Ophiostoma</taxon>
    </lineage>
</organism>
<dbReference type="InterPro" id="IPR035782">
    <property type="entry name" value="SPRY_RanBP9/10"/>
</dbReference>
<proteinExistence type="predicted"/>
<dbReference type="InterPro" id="IPR013144">
    <property type="entry name" value="CRA_dom"/>
</dbReference>
<dbReference type="PANTHER" id="PTHR12864">
    <property type="entry name" value="RAN BINDING PROTEIN 9-RELATED"/>
    <property type="match status" value="1"/>
</dbReference>
<evidence type="ECO:0000259" key="3">
    <source>
        <dbReference type="PROSITE" id="PS50188"/>
    </source>
</evidence>
<dbReference type="Pfam" id="PF08513">
    <property type="entry name" value="LisH"/>
    <property type="match status" value="1"/>
</dbReference>
<dbReference type="HOGENOM" id="CLU_009129_2_0_1"/>
<feature type="region of interest" description="Disordered" evidence="2">
    <location>
        <begin position="1"/>
        <end position="25"/>
    </location>
</feature>
<dbReference type="STRING" id="1262450.S3CBD4"/>
<feature type="compositionally biased region" description="Low complexity" evidence="2">
    <location>
        <begin position="156"/>
        <end position="167"/>
    </location>
</feature>
<evidence type="ECO:0000313" key="6">
    <source>
        <dbReference type="Proteomes" id="UP000016923"/>
    </source>
</evidence>
<protein>
    <submittedName>
        <fullName evidence="5">Ran-binding protein</fullName>
    </submittedName>
</protein>
<dbReference type="Gene3D" id="2.60.120.920">
    <property type="match status" value="1"/>
</dbReference>
<dbReference type="InterPro" id="IPR050618">
    <property type="entry name" value="Ubq-SigPath_Reg"/>
</dbReference>
<dbReference type="PROSITE" id="PS50188">
    <property type="entry name" value="B302_SPRY"/>
    <property type="match status" value="1"/>
</dbReference>
<dbReference type="Proteomes" id="UP000016923">
    <property type="component" value="Unassembled WGS sequence"/>
</dbReference>
<feature type="region of interest" description="Disordered" evidence="2">
    <location>
        <begin position="587"/>
        <end position="615"/>
    </location>
</feature>
<evidence type="ECO:0000256" key="1">
    <source>
        <dbReference type="ARBA" id="ARBA00002343"/>
    </source>
</evidence>
<dbReference type="SMART" id="SM00668">
    <property type="entry name" value="CTLH"/>
    <property type="match status" value="1"/>
</dbReference>
<dbReference type="CDD" id="cd12909">
    <property type="entry name" value="SPRY_RanBP9_10"/>
    <property type="match status" value="1"/>
</dbReference>
<accession>S3CBD4</accession>
<feature type="compositionally biased region" description="Polar residues" evidence="2">
    <location>
        <begin position="53"/>
        <end position="69"/>
    </location>
</feature>
<dbReference type="Pfam" id="PF00622">
    <property type="entry name" value="SPRY"/>
    <property type="match status" value="1"/>
</dbReference>
<feature type="domain" description="B30.2/SPRY" evidence="3">
    <location>
        <begin position="244"/>
        <end position="440"/>
    </location>
</feature>
<reference evidence="5 6" key="1">
    <citation type="journal article" date="2013" name="BMC Genomics">
        <title>The genome and transcriptome of the pine saprophyte Ophiostoma piceae, and a comparison with the bark beetle-associated pine pathogen Grosmannia clavigera.</title>
        <authorList>
            <person name="Haridas S."/>
            <person name="Wang Y."/>
            <person name="Lim L."/>
            <person name="Massoumi Alamouti S."/>
            <person name="Jackman S."/>
            <person name="Docking R."/>
            <person name="Robertson G."/>
            <person name="Birol I."/>
            <person name="Bohlmann J."/>
            <person name="Breuil C."/>
        </authorList>
    </citation>
    <scope>NUCLEOTIDE SEQUENCE [LARGE SCALE GENOMIC DNA]</scope>
    <source>
        <strain evidence="5 6">UAMH 11346</strain>
    </source>
</reference>
<dbReference type="Pfam" id="PF10607">
    <property type="entry name" value="CTLH"/>
    <property type="match status" value="1"/>
</dbReference>
<dbReference type="SMART" id="SM00757">
    <property type="entry name" value="CRA"/>
    <property type="match status" value="1"/>
</dbReference>
<dbReference type="EMBL" id="KE148146">
    <property type="protein sequence ID" value="EPE10197.1"/>
    <property type="molecule type" value="Genomic_DNA"/>
</dbReference>
<dbReference type="PROSITE" id="PS50897">
    <property type="entry name" value="CTLH"/>
    <property type="match status" value="1"/>
</dbReference>
<evidence type="ECO:0000313" key="5">
    <source>
        <dbReference type="EMBL" id="EPE10197.1"/>
    </source>
</evidence>
<dbReference type="InterPro" id="IPR013320">
    <property type="entry name" value="ConA-like_dom_sf"/>
</dbReference>
<keyword evidence="6" id="KW-1185">Reference proteome</keyword>
<dbReference type="InterPro" id="IPR003877">
    <property type="entry name" value="SPRY_dom"/>
</dbReference>
<comment type="function">
    <text evidence="1">Involved in the proteasome-dependent degradation of fructose-1,6-bisphosphatase.</text>
</comment>
<dbReference type="AlphaFoldDB" id="S3CBD4"/>
<dbReference type="InterPro" id="IPR006594">
    <property type="entry name" value="LisH"/>
</dbReference>
<dbReference type="SMART" id="SM00449">
    <property type="entry name" value="SPRY"/>
    <property type="match status" value="1"/>
</dbReference>
<dbReference type="InterPro" id="IPR006595">
    <property type="entry name" value="CTLH_C"/>
</dbReference>
<dbReference type="SMART" id="SM00667">
    <property type="entry name" value="LisH"/>
    <property type="match status" value="1"/>
</dbReference>
<feature type="compositionally biased region" description="Polar residues" evidence="2">
    <location>
        <begin position="168"/>
        <end position="177"/>
    </location>
</feature>
<gene>
    <name evidence="5" type="ORF">F503_05292</name>
</gene>
<name>S3CBD4_OPHP1</name>
<evidence type="ECO:0000256" key="2">
    <source>
        <dbReference type="SAM" id="MobiDB-lite"/>
    </source>
</evidence>
<dbReference type="PROSITE" id="PS50896">
    <property type="entry name" value="LISH"/>
    <property type="match status" value="1"/>
</dbReference>
<dbReference type="SUPFAM" id="SSF49899">
    <property type="entry name" value="Concanavalin A-like lectins/glucanases"/>
    <property type="match status" value="1"/>
</dbReference>
<dbReference type="InterPro" id="IPR001870">
    <property type="entry name" value="B30.2/SPRY"/>
</dbReference>